<evidence type="ECO:0000313" key="2">
    <source>
        <dbReference type="EMBL" id="KAJ8957610.1"/>
    </source>
</evidence>
<feature type="region of interest" description="Disordered" evidence="1">
    <location>
        <begin position="292"/>
        <end position="329"/>
    </location>
</feature>
<evidence type="ECO:0000256" key="1">
    <source>
        <dbReference type="SAM" id="MobiDB-lite"/>
    </source>
</evidence>
<gene>
    <name evidence="2" type="ORF">NQ317_004647</name>
</gene>
<feature type="compositionally biased region" description="Basic and acidic residues" evidence="1">
    <location>
        <begin position="74"/>
        <end position="85"/>
    </location>
</feature>
<sequence length="377" mass="43146">MQAITVIFKRPVKRADNNGTALPIQQNEISHIDSEVKQKAISIERTEQNDVNGRVDQIKEIENHVSPKQPFVPPEKHELPQKEKPLQSQTQKTTQFQTNAELVERDLHVKEEPTHPQPQRPQRHSQNQEFVASNNEDLSQGLIDTNLMNTKSERTSIKKANELPTNELTSEHASINKANELTSEHASINKANELTSEHASINKANELTSEHASINKANELTSEHASINKANELTSEHASINKANELTSEHASINKANELTSEHTSIKKANPNLINRNHLPWRKFLIQKSNLMNSDSHNDTEHISSEEEDSEEETEMTETTKLRDKTRKKENGRKVRINLEEFMILQNPKMMKIKTKRIQSMSKQRSKKAFWNSSFTY</sequence>
<reference evidence="2" key="1">
    <citation type="journal article" date="2023" name="Insect Mol. Biol.">
        <title>Genome sequencing provides insights into the evolution of gene families encoding plant cell wall-degrading enzymes in longhorned beetles.</title>
        <authorList>
            <person name="Shin N.R."/>
            <person name="Okamura Y."/>
            <person name="Kirsch R."/>
            <person name="Pauchet Y."/>
        </authorList>
    </citation>
    <scope>NUCLEOTIDE SEQUENCE</scope>
    <source>
        <strain evidence="2">MMC_N1</strain>
    </source>
</reference>
<accession>A0ABQ9IR60</accession>
<feature type="region of interest" description="Disordered" evidence="1">
    <location>
        <begin position="63"/>
        <end position="95"/>
    </location>
</feature>
<feature type="compositionally biased region" description="Basic and acidic residues" evidence="1">
    <location>
        <begin position="296"/>
        <end position="305"/>
    </location>
</feature>
<protein>
    <submittedName>
        <fullName evidence="2">Uncharacterized protein</fullName>
    </submittedName>
</protein>
<name>A0ABQ9IR60_9CUCU</name>
<dbReference type="Proteomes" id="UP001162164">
    <property type="component" value="Unassembled WGS sequence"/>
</dbReference>
<feature type="compositionally biased region" description="Acidic residues" evidence="1">
    <location>
        <begin position="306"/>
        <end position="316"/>
    </location>
</feature>
<comment type="caution">
    <text evidence="2">The sequence shown here is derived from an EMBL/GenBank/DDBJ whole genome shotgun (WGS) entry which is preliminary data.</text>
</comment>
<dbReference type="EMBL" id="JAPWTJ010003379">
    <property type="protein sequence ID" value="KAJ8957610.1"/>
    <property type="molecule type" value="Genomic_DNA"/>
</dbReference>
<evidence type="ECO:0000313" key="3">
    <source>
        <dbReference type="Proteomes" id="UP001162164"/>
    </source>
</evidence>
<proteinExistence type="predicted"/>
<feature type="compositionally biased region" description="Basic and acidic residues" evidence="1">
    <location>
        <begin position="318"/>
        <end position="329"/>
    </location>
</feature>
<keyword evidence="3" id="KW-1185">Reference proteome</keyword>
<organism evidence="2 3">
    <name type="scientific">Molorchus minor</name>
    <dbReference type="NCBI Taxonomy" id="1323400"/>
    <lineage>
        <taxon>Eukaryota</taxon>
        <taxon>Metazoa</taxon>
        <taxon>Ecdysozoa</taxon>
        <taxon>Arthropoda</taxon>
        <taxon>Hexapoda</taxon>
        <taxon>Insecta</taxon>
        <taxon>Pterygota</taxon>
        <taxon>Neoptera</taxon>
        <taxon>Endopterygota</taxon>
        <taxon>Coleoptera</taxon>
        <taxon>Polyphaga</taxon>
        <taxon>Cucujiformia</taxon>
        <taxon>Chrysomeloidea</taxon>
        <taxon>Cerambycidae</taxon>
        <taxon>Lamiinae</taxon>
        <taxon>Monochamini</taxon>
        <taxon>Molorchus</taxon>
    </lineage>
</organism>